<dbReference type="CDD" id="cd06503">
    <property type="entry name" value="ATP-synt_Fo_b"/>
    <property type="match status" value="1"/>
</dbReference>
<name>A0AA39PMS2_9AGAR</name>
<gene>
    <name evidence="2" type="ORF">IW261DRAFT_1558249</name>
</gene>
<accession>A0AA39PMS2</accession>
<feature type="region of interest" description="Disordered" evidence="1">
    <location>
        <begin position="164"/>
        <end position="263"/>
    </location>
</feature>
<feature type="compositionally biased region" description="Acidic residues" evidence="1">
    <location>
        <begin position="178"/>
        <end position="187"/>
    </location>
</feature>
<dbReference type="Proteomes" id="UP001175227">
    <property type="component" value="Unassembled WGS sequence"/>
</dbReference>
<dbReference type="EMBL" id="JAUEPR010000003">
    <property type="protein sequence ID" value="KAK0487195.1"/>
    <property type="molecule type" value="Genomic_DNA"/>
</dbReference>
<organism evidence="2 3">
    <name type="scientific">Armillaria novae-zelandiae</name>
    <dbReference type="NCBI Taxonomy" id="153914"/>
    <lineage>
        <taxon>Eukaryota</taxon>
        <taxon>Fungi</taxon>
        <taxon>Dikarya</taxon>
        <taxon>Basidiomycota</taxon>
        <taxon>Agaricomycotina</taxon>
        <taxon>Agaricomycetes</taxon>
        <taxon>Agaricomycetidae</taxon>
        <taxon>Agaricales</taxon>
        <taxon>Marasmiineae</taxon>
        <taxon>Physalacriaceae</taxon>
        <taxon>Armillaria</taxon>
    </lineage>
</organism>
<reference evidence="2" key="1">
    <citation type="submission" date="2023-06" db="EMBL/GenBank/DDBJ databases">
        <authorList>
            <consortium name="Lawrence Berkeley National Laboratory"/>
            <person name="Ahrendt S."/>
            <person name="Sahu N."/>
            <person name="Indic B."/>
            <person name="Wong-Bajracharya J."/>
            <person name="Merenyi Z."/>
            <person name="Ke H.-M."/>
            <person name="Monk M."/>
            <person name="Kocsube S."/>
            <person name="Drula E."/>
            <person name="Lipzen A."/>
            <person name="Balint B."/>
            <person name="Henrissat B."/>
            <person name="Andreopoulos B."/>
            <person name="Martin F.M."/>
            <person name="Harder C.B."/>
            <person name="Rigling D."/>
            <person name="Ford K.L."/>
            <person name="Foster G.D."/>
            <person name="Pangilinan J."/>
            <person name="Papanicolaou A."/>
            <person name="Barry K."/>
            <person name="LaButti K."/>
            <person name="Viragh M."/>
            <person name="Koriabine M."/>
            <person name="Yan M."/>
            <person name="Riley R."/>
            <person name="Champramary S."/>
            <person name="Plett K.L."/>
            <person name="Tsai I.J."/>
            <person name="Slot J."/>
            <person name="Sipos G."/>
            <person name="Plett J."/>
            <person name="Nagy L.G."/>
            <person name="Grigoriev I.V."/>
        </authorList>
    </citation>
    <scope>NUCLEOTIDE SEQUENCE</scope>
    <source>
        <strain evidence="2">ICMP 16352</strain>
    </source>
</reference>
<dbReference type="AlphaFoldDB" id="A0AA39PMS2"/>
<keyword evidence="3" id="KW-1185">Reference proteome</keyword>
<protein>
    <submittedName>
        <fullName evidence="2">Uncharacterized protein</fullName>
    </submittedName>
</protein>
<evidence type="ECO:0000313" key="2">
    <source>
        <dbReference type="EMBL" id="KAK0487195.1"/>
    </source>
</evidence>
<evidence type="ECO:0000256" key="1">
    <source>
        <dbReference type="SAM" id="MobiDB-lite"/>
    </source>
</evidence>
<comment type="caution">
    <text evidence="2">The sequence shown here is derived from an EMBL/GenBank/DDBJ whole genome shotgun (WGS) entry which is preliminary data.</text>
</comment>
<feature type="compositionally biased region" description="Basic residues" evidence="1">
    <location>
        <begin position="200"/>
        <end position="209"/>
    </location>
</feature>
<proteinExistence type="predicted"/>
<evidence type="ECO:0000313" key="3">
    <source>
        <dbReference type="Proteomes" id="UP001175227"/>
    </source>
</evidence>
<sequence>MPWTPRTSPIIHSTSSKSIIGIRRILNPSFYLIFHISISSTYFTYSFITPRSRHSSKTFWSAVEAYELWLADKLKADKATQKKAHEQAKKLEELKLKKEREAMEKRAEVEKIAREAEEQRLAEEKKREEAVAAEAERKRLAEAKEEAARMRRLLKEQTELAMRQAAEAVESAAKAAEGDDEEATEDAGAEKEKAMEELKRRRKDKRKVKSIGAMGPSNKSKRLMRSVIESEEGEQTIGQSERPAKKQKGASAGHGELRRSDKCGRCRADRAQSKCMWADEAVLTAMEEVMALLHSLHARFDDMEEWLERMEEQLASVRGRINDLVDDFEDGDAEGVSECTELEMQQRR</sequence>
<feature type="compositionally biased region" description="Basic and acidic residues" evidence="1">
    <location>
        <begin position="188"/>
        <end position="199"/>
    </location>
</feature>
<feature type="compositionally biased region" description="Low complexity" evidence="1">
    <location>
        <begin position="165"/>
        <end position="175"/>
    </location>
</feature>